<sequence>MSNPSNLYAEKIFSEHPISLWALDDKSDYVMLLDAGQKDISSWTISDCTISEETSIATQPFITESLYKVTGIPSTTINKVAVLTSGTLFNFQDLNSELDTFAISCYFYSTSLHLNSVAIGYKYTDVNTGNPVEVLKNVPISVSNKWFLLSETFKVVNQNTTVQAIIKIGYSASVNGSEDYEFFLNGLSIGQWSEEFQNYSIGSDVVNVPSGISIESSQGIVAKSYGSDTNYGYYLVNNNKIYAQNFGVPLVYGASNVTKLFPNINEDETAKPSLIFPGFGFLNDSGRYNNYTVEMWIRVGVDTLESKRIFGPLNSNDGLYVDDCFITLVVDNNFKSVYVGEWFRPMLIQIVYLENKVLLFLNGEKVADLNIDNSTLNLLSKLDSNGKDQDWLGFYSYEDIYPFEVDCFAIYPYVIPEIVSKKRWVYGQAVQSLESVDSYYSGKSAHIDYSFSDYGTNYHYPNIGKWEQAKIDNLSYSNSYLSNPDYELPNITISNDLDIESWYAELLEDQDEDNLWISFSNNIGSYTFNDFNILNEEISSMHGVFKTSTLLNSTILLIKNKNNSDFFSVQTTTDGDLIYKINVSGTETVLHETTYQINTYLEIGVYLKDLISKFGKDVATFFGNKDSLKFILLNNESGDSCFNQKMYRFGLSTKNNHKLFSSQFQDNGIIKDDSNINVHILYDLASYTLHPTIKYNRYYLDIGIAGYWEDYVPLKYFAKYTTNSFNKKEYSLDYIQYNINFPSPSIFKVVEDEGGWTYGQLDEKFAVPVQQSYEVLDNSLFSGYNNYDDLQYNRSDLSYEYDSINSLVQSYISFQFTKTGINKSFESFTTIAPALKSGILNLDNYPDWQNTIFLVENDTIIYPPSSVSFESLSISTHLRFKVRSTINRKIKIRSLEFSSRSLEQNASTPISTKSGSKLYPYIKNGIYNDYKGKNPISIYKHSNPYLYLTRYSGIKLKGDFNYYQNRGISMPINENKDAFFSVSTVQLAIKNDNFQFTYTPVQVFQINTVESVINFYVVANGDSGQRAKIYAIDSKTGQLQNGISYYLNGVLVANPVIDSKTWYFLSVSFATPLKFNSFTGSINLNGPMTYNHISYYKLTGLQQRQSSITRIWDEVKQQYIIGAETPFDFDWEFWNEGYLWFGVLIKTSSSDFGDIPSNIYKTYMGTNKIIVGNDGERQLVAKSYENPIYIGSSWQQYVLNPT</sequence>
<proteinExistence type="predicted"/>
<reference evidence="1" key="1">
    <citation type="submission" date="2020-04" db="EMBL/GenBank/DDBJ databases">
        <authorList>
            <person name="Chiriac C."/>
            <person name="Salcher M."/>
            <person name="Ghai R."/>
            <person name="Kavagutti S V."/>
        </authorList>
    </citation>
    <scope>NUCLEOTIDE SEQUENCE</scope>
</reference>
<name>A0A6J5PAA3_9CAUD</name>
<protein>
    <submittedName>
        <fullName evidence="1">Uncharacterized protein</fullName>
    </submittedName>
</protein>
<gene>
    <name evidence="1" type="ORF">UFOVP828_34</name>
</gene>
<accession>A0A6J5PAA3</accession>
<organism evidence="1">
    <name type="scientific">uncultured Caudovirales phage</name>
    <dbReference type="NCBI Taxonomy" id="2100421"/>
    <lineage>
        <taxon>Viruses</taxon>
        <taxon>Duplodnaviria</taxon>
        <taxon>Heunggongvirae</taxon>
        <taxon>Uroviricota</taxon>
        <taxon>Caudoviricetes</taxon>
        <taxon>Peduoviridae</taxon>
        <taxon>Maltschvirus</taxon>
        <taxon>Maltschvirus maltsch</taxon>
    </lineage>
</organism>
<evidence type="ECO:0000313" key="1">
    <source>
        <dbReference type="EMBL" id="CAB4164464.1"/>
    </source>
</evidence>
<dbReference type="EMBL" id="LR796766">
    <property type="protein sequence ID" value="CAB4164464.1"/>
    <property type="molecule type" value="Genomic_DNA"/>
</dbReference>